<evidence type="ECO:0000313" key="3">
    <source>
        <dbReference type="Proteomes" id="UP000297452"/>
    </source>
</evidence>
<dbReference type="EMBL" id="PQXJ01000287">
    <property type="protein sequence ID" value="TGO53732.1"/>
    <property type="molecule type" value="Genomic_DNA"/>
</dbReference>
<comment type="caution">
    <text evidence="2">The sequence shown here is derived from an EMBL/GenBank/DDBJ whole genome shotgun (WGS) entry which is preliminary data.</text>
</comment>
<reference evidence="2 3" key="1">
    <citation type="submission" date="2017-12" db="EMBL/GenBank/DDBJ databases">
        <title>Comparative genomics of Botrytis spp.</title>
        <authorList>
            <person name="Valero-Jimenez C.A."/>
            <person name="Tapia P."/>
            <person name="Veloso J."/>
            <person name="Silva-Moreno E."/>
            <person name="Staats M."/>
            <person name="Valdes J.H."/>
            <person name="Van Kan J.A.L."/>
        </authorList>
    </citation>
    <scope>NUCLEOTIDE SEQUENCE [LARGE SCALE GENOMIC DNA]</scope>
    <source>
        <strain evidence="2 3">MUCL2120</strain>
    </source>
</reference>
<evidence type="ECO:0000313" key="2">
    <source>
        <dbReference type="EMBL" id="TGO53732.1"/>
    </source>
</evidence>
<protein>
    <submittedName>
        <fullName evidence="2">Uncharacterized protein</fullName>
    </submittedName>
</protein>
<dbReference type="Proteomes" id="UP000297452">
    <property type="component" value="Unassembled WGS sequence"/>
</dbReference>
<evidence type="ECO:0000256" key="1">
    <source>
        <dbReference type="SAM" id="MobiDB-lite"/>
    </source>
</evidence>
<dbReference type="OrthoDB" id="3490349at2759"/>
<sequence length="255" mass="30041">MRTPPQANPIHNMFDHKKFWRGEDGNDDHKRKKQARPPARQYIERGHQPPVSHALGVNVSTEHHYSIHVYLIFYQFDNMAPGNFIATLSFRTMFNDYQGMKTMDFSPATEHADPLYDVNGGDLRGVMVAQRMFMCKIGWVKRELGKEELYMRIKNYLPYARKPETMTNKEWEEEKRVQGPEPRTKWVLEAIRMLKEERNWEKLPKEEFKKRHKEVKTVARMNRGAIGSRRTPSDMEPANRLDKIMTDVGAALYSE</sequence>
<feature type="compositionally biased region" description="Basic and acidic residues" evidence="1">
    <location>
        <begin position="13"/>
        <end position="29"/>
    </location>
</feature>
<organism evidence="2 3">
    <name type="scientific">Botryotinia narcissicola</name>
    <dbReference type="NCBI Taxonomy" id="278944"/>
    <lineage>
        <taxon>Eukaryota</taxon>
        <taxon>Fungi</taxon>
        <taxon>Dikarya</taxon>
        <taxon>Ascomycota</taxon>
        <taxon>Pezizomycotina</taxon>
        <taxon>Leotiomycetes</taxon>
        <taxon>Helotiales</taxon>
        <taxon>Sclerotiniaceae</taxon>
        <taxon>Botryotinia</taxon>
    </lineage>
</organism>
<gene>
    <name evidence="2" type="ORF">BOTNAR_0287g00020</name>
</gene>
<proteinExistence type="predicted"/>
<accession>A0A4Z1I2V6</accession>
<name>A0A4Z1I2V6_9HELO</name>
<dbReference type="AlphaFoldDB" id="A0A4Z1I2V6"/>
<keyword evidence="3" id="KW-1185">Reference proteome</keyword>
<feature type="region of interest" description="Disordered" evidence="1">
    <location>
        <begin position="1"/>
        <end position="47"/>
    </location>
</feature>